<dbReference type="GO" id="GO:0003676">
    <property type="term" value="F:nucleic acid binding"/>
    <property type="evidence" value="ECO:0007669"/>
    <property type="project" value="InterPro"/>
</dbReference>
<protein>
    <recommendedName>
        <fullName evidence="4">3'-5' exonuclease domain-containing protein</fullName>
    </recommendedName>
</protein>
<feature type="region of interest" description="Disordered" evidence="1">
    <location>
        <begin position="1"/>
        <end position="22"/>
    </location>
</feature>
<dbReference type="PANTHER" id="PTHR43040:SF1">
    <property type="entry name" value="RIBONUCLEASE D"/>
    <property type="match status" value="1"/>
</dbReference>
<feature type="region of interest" description="Disordered" evidence="1">
    <location>
        <begin position="70"/>
        <end position="90"/>
    </location>
</feature>
<organism evidence="2 3">
    <name type="scientific">Monilinia laxa</name>
    <name type="common">Brown rot fungus</name>
    <name type="synonym">Sclerotinia laxa</name>
    <dbReference type="NCBI Taxonomy" id="61186"/>
    <lineage>
        <taxon>Eukaryota</taxon>
        <taxon>Fungi</taxon>
        <taxon>Dikarya</taxon>
        <taxon>Ascomycota</taxon>
        <taxon>Pezizomycotina</taxon>
        <taxon>Leotiomycetes</taxon>
        <taxon>Helotiales</taxon>
        <taxon>Sclerotiniaceae</taxon>
        <taxon>Monilinia</taxon>
    </lineage>
</organism>
<evidence type="ECO:0008006" key="4">
    <source>
        <dbReference type="Google" id="ProtNLM"/>
    </source>
</evidence>
<feature type="compositionally biased region" description="Polar residues" evidence="1">
    <location>
        <begin position="399"/>
        <end position="413"/>
    </location>
</feature>
<dbReference type="EMBL" id="VIGI01000017">
    <property type="protein sequence ID" value="KAB8290572.1"/>
    <property type="molecule type" value="Genomic_DNA"/>
</dbReference>
<sequence>MSNLNTHTVEDESSVSASSSNYSAQISIISDYLPKNEPVINDKLDSIGYDAGDESGDSWSDYIQGSCSNEDDILSDNSSGGVSLNRDDRESDIKVSKCSLDSNPEAEDSWPEPNATDIWEYDEWEFEGNAPGLWPETFGSQVNWELENAEVSQEKEPAFKTIIVDTSENFGLFLPILSHLREGVPELGCDCEGGKNFGRHGVLTFFSLTVFSMKNTYLLDVWELLKLDVQVFEQENEDGLSLKKVLGSDRYLQLWFDVRGDWDTLYHKFGVTPGRIVDLQLLEFISRKGQKDSIFGLYRVMKDHGRAFMNSEEHIDWLDEKDEGRKYFQSHELKYGVLEDERPISDTTKKYIAGDTDCMFSLYEHLKKNLGIWEKYMQVPKPKKALEPVDGSAGLPQPETRQSIDGSHFNSESQAKGILKPAVLVEPLEEDWMTFLEKQSTLRAQLAMAPDYNADDMETKYSAPAAFLAITQQEYDMAIERRAKEIESSLLI</sequence>
<dbReference type="Gene3D" id="3.30.420.10">
    <property type="entry name" value="Ribonuclease H-like superfamily/Ribonuclease H"/>
    <property type="match status" value="1"/>
</dbReference>
<dbReference type="SUPFAM" id="SSF53098">
    <property type="entry name" value="Ribonuclease H-like"/>
    <property type="match status" value="1"/>
</dbReference>
<evidence type="ECO:0000313" key="2">
    <source>
        <dbReference type="EMBL" id="KAB8290572.1"/>
    </source>
</evidence>
<dbReference type="Proteomes" id="UP000326757">
    <property type="component" value="Unassembled WGS sequence"/>
</dbReference>
<dbReference type="InterPro" id="IPR036397">
    <property type="entry name" value="RNaseH_sf"/>
</dbReference>
<comment type="caution">
    <text evidence="2">The sequence shown here is derived from an EMBL/GenBank/DDBJ whole genome shotgun (WGS) entry which is preliminary data.</text>
</comment>
<evidence type="ECO:0000313" key="3">
    <source>
        <dbReference type="Proteomes" id="UP000326757"/>
    </source>
</evidence>
<evidence type="ECO:0000256" key="1">
    <source>
        <dbReference type="SAM" id="MobiDB-lite"/>
    </source>
</evidence>
<dbReference type="OrthoDB" id="428177at2759"/>
<keyword evidence="3" id="KW-1185">Reference proteome</keyword>
<dbReference type="PANTHER" id="PTHR43040">
    <property type="entry name" value="RIBONUCLEASE D"/>
    <property type="match status" value="1"/>
</dbReference>
<feature type="region of interest" description="Disordered" evidence="1">
    <location>
        <begin position="385"/>
        <end position="413"/>
    </location>
</feature>
<gene>
    <name evidence="2" type="ORF">EYC80_010997</name>
</gene>
<dbReference type="AlphaFoldDB" id="A0A5N6JPT9"/>
<dbReference type="InterPro" id="IPR012337">
    <property type="entry name" value="RNaseH-like_sf"/>
</dbReference>
<accession>A0A5N6JPT9</accession>
<proteinExistence type="predicted"/>
<name>A0A5N6JPT9_MONLA</name>
<reference evidence="2 3" key="1">
    <citation type="submission" date="2019-06" db="EMBL/GenBank/DDBJ databases">
        <title>Genome Sequence of the Brown Rot Fungal Pathogen Monilinia laxa.</title>
        <authorList>
            <person name="De Miccolis Angelini R.M."/>
            <person name="Landi L."/>
            <person name="Abate D."/>
            <person name="Pollastro S."/>
            <person name="Romanazzi G."/>
            <person name="Faretra F."/>
        </authorList>
    </citation>
    <scope>NUCLEOTIDE SEQUENCE [LARGE SCALE GENOMIC DNA]</scope>
    <source>
        <strain evidence="2 3">Mlax316</strain>
    </source>
</reference>